<keyword evidence="2" id="KW-1185">Reference proteome</keyword>
<organism evidence="1 2">
    <name type="scientific">Cryptolaemus montrouzieri</name>
    <dbReference type="NCBI Taxonomy" id="559131"/>
    <lineage>
        <taxon>Eukaryota</taxon>
        <taxon>Metazoa</taxon>
        <taxon>Ecdysozoa</taxon>
        <taxon>Arthropoda</taxon>
        <taxon>Hexapoda</taxon>
        <taxon>Insecta</taxon>
        <taxon>Pterygota</taxon>
        <taxon>Neoptera</taxon>
        <taxon>Endopterygota</taxon>
        <taxon>Coleoptera</taxon>
        <taxon>Polyphaga</taxon>
        <taxon>Cucujiformia</taxon>
        <taxon>Coccinelloidea</taxon>
        <taxon>Coccinellidae</taxon>
        <taxon>Scymninae</taxon>
        <taxon>Scymnini</taxon>
        <taxon>Cryptolaemus</taxon>
    </lineage>
</organism>
<dbReference type="AlphaFoldDB" id="A0ABD2P975"/>
<gene>
    <name evidence="1" type="ORF">HHI36_001766</name>
</gene>
<comment type="caution">
    <text evidence="1">The sequence shown here is derived from an EMBL/GenBank/DDBJ whole genome shotgun (WGS) entry which is preliminary data.</text>
</comment>
<dbReference type="Proteomes" id="UP001516400">
    <property type="component" value="Unassembled WGS sequence"/>
</dbReference>
<proteinExistence type="predicted"/>
<evidence type="ECO:0000313" key="1">
    <source>
        <dbReference type="EMBL" id="KAL3287291.1"/>
    </source>
</evidence>
<accession>A0ABD2P975</accession>
<protein>
    <submittedName>
        <fullName evidence="1">Uncharacterized protein</fullName>
    </submittedName>
</protein>
<dbReference type="EMBL" id="JABFTP020000185">
    <property type="protein sequence ID" value="KAL3287291.1"/>
    <property type="molecule type" value="Genomic_DNA"/>
</dbReference>
<sequence length="156" mass="17976">MKSKFTNQATKLMKKTCIKKTNKLVYTDYPKIPRGHCQPIYTPKITKPNATRLRYCTAEELKLMTGSRMCECPRRSRAFEFGRFLVETLKNTMKAATIFGVSYITYDMGFWGIPHNTEATFAGVCEAMPCRVDPCKSYDFLPKTRECEEELELLKG</sequence>
<name>A0ABD2P975_9CUCU</name>
<evidence type="ECO:0000313" key="2">
    <source>
        <dbReference type="Proteomes" id="UP001516400"/>
    </source>
</evidence>
<reference evidence="1 2" key="1">
    <citation type="journal article" date="2021" name="BMC Biol.">
        <title>Horizontally acquired antibacterial genes associated with adaptive radiation of ladybird beetles.</title>
        <authorList>
            <person name="Li H.S."/>
            <person name="Tang X.F."/>
            <person name="Huang Y.H."/>
            <person name="Xu Z.Y."/>
            <person name="Chen M.L."/>
            <person name="Du X.Y."/>
            <person name="Qiu B.Y."/>
            <person name="Chen P.T."/>
            <person name="Zhang W."/>
            <person name="Slipinski A."/>
            <person name="Escalona H.E."/>
            <person name="Waterhouse R.M."/>
            <person name="Zwick A."/>
            <person name="Pang H."/>
        </authorList>
    </citation>
    <scope>NUCLEOTIDE SEQUENCE [LARGE SCALE GENOMIC DNA]</scope>
    <source>
        <strain evidence="1">SYSU2018</strain>
    </source>
</reference>